<keyword evidence="1" id="KW-1133">Transmembrane helix</keyword>
<dbReference type="EMBL" id="CAXDID020000135">
    <property type="protein sequence ID" value="CAL6036828.1"/>
    <property type="molecule type" value="Genomic_DNA"/>
</dbReference>
<feature type="transmembrane region" description="Helical" evidence="1">
    <location>
        <begin position="349"/>
        <end position="369"/>
    </location>
</feature>
<organism evidence="2">
    <name type="scientific">Hexamita inflata</name>
    <dbReference type="NCBI Taxonomy" id="28002"/>
    <lineage>
        <taxon>Eukaryota</taxon>
        <taxon>Metamonada</taxon>
        <taxon>Diplomonadida</taxon>
        <taxon>Hexamitidae</taxon>
        <taxon>Hexamitinae</taxon>
        <taxon>Hexamita</taxon>
    </lineage>
</organism>
<feature type="transmembrane region" description="Helical" evidence="1">
    <location>
        <begin position="107"/>
        <end position="125"/>
    </location>
</feature>
<reference evidence="2" key="1">
    <citation type="submission" date="2023-06" db="EMBL/GenBank/DDBJ databases">
        <authorList>
            <person name="Kurt Z."/>
        </authorList>
    </citation>
    <scope>NUCLEOTIDE SEQUENCE</scope>
</reference>
<proteinExistence type="predicted"/>
<feature type="transmembrane region" description="Helical" evidence="1">
    <location>
        <begin position="37"/>
        <end position="56"/>
    </location>
</feature>
<dbReference type="EMBL" id="CATOUU010000720">
    <property type="protein sequence ID" value="CAI9943874.1"/>
    <property type="molecule type" value="Genomic_DNA"/>
</dbReference>
<gene>
    <name evidence="2" type="ORF">HINF_LOCUS31519</name>
    <name evidence="3" type="ORF">HINF_LOCUS36596</name>
</gene>
<accession>A0AA86PPP7</accession>
<feature type="transmembrane region" description="Helical" evidence="1">
    <location>
        <begin position="262"/>
        <end position="282"/>
    </location>
</feature>
<feature type="transmembrane region" description="Helical" evidence="1">
    <location>
        <begin position="317"/>
        <end position="337"/>
    </location>
</feature>
<keyword evidence="4" id="KW-1185">Reference proteome</keyword>
<feature type="transmembrane region" description="Helical" evidence="1">
    <location>
        <begin position="131"/>
        <end position="150"/>
    </location>
</feature>
<evidence type="ECO:0000313" key="2">
    <source>
        <dbReference type="EMBL" id="CAI9943874.1"/>
    </source>
</evidence>
<keyword evidence="1" id="KW-0472">Membrane</keyword>
<dbReference type="AlphaFoldDB" id="A0AA86PPP7"/>
<feature type="transmembrane region" description="Helical" evidence="1">
    <location>
        <begin position="170"/>
        <end position="189"/>
    </location>
</feature>
<comment type="caution">
    <text evidence="2">The sequence shown here is derived from an EMBL/GenBank/DDBJ whole genome shotgun (WGS) entry which is preliminary data.</text>
</comment>
<feature type="transmembrane region" description="Helical" evidence="1">
    <location>
        <begin position="195"/>
        <end position="214"/>
    </location>
</feature>
<feature type="transmembrane region" description="Helical" evidence="1">
    <location>
        <begin position="411"/>
        <end position="433"/>
    </location>
</feature>
<sequence>MAESSSDSVHYEFVVPDSVNQSAQSNFRRPNYKNIQIKNIVILTILYICSQIISQYCSSNSKNVLKANSILDTNGFYLLYNGVLCVMCVFVNVFLELKSEIDLFKMSCLITTIQSQIIVCSIVFIELQDIWATVYAVIGTILGGCGYIIAKLACFSYMFKCLPKNADSGIIFAIFNSFHICLQVLDTILTQLDFFNIYIMYGCAAALIILFFCYDKFLKVPSFDQVELRVQDIIINNKPIQYTEIDQGEPQKHNKIYNWLRFYAFMIFRSVNGVLIVIMFALCSFNNYIGRSYLHVFKIEYQSEYYQVIKQSWKFSMIKAAEVIFNITSSFCIGIYYDCLKEQNKIKKLLRILNIVIFVEVICLSIPNITDFSIKFFRVSFLVIITLIYGLQMMNAMICSFAMFKGSMRMVVCFMFGVKYFVSAVQLTIEIYYDFFSQSYFVLIIFCISYLSYAMVMFKLKSE</sequence>
<evidence type="ECO:0000313" key="4">
    <source>
        <dbReference type="Proteomes" id="UP001642409"/>
    </source>
</evidence>
<name>A0AA86PPP7_9EUKA</name>
<feature type="transmembrane region" description="Helical" evidence="1">
    <location>
        <begin position="381"/>
        <end position="404"/>
    </location>
</feature>
<feature type="transmembrane region" description="Helical" evidence="1">
    <location>
        <begin position="76"/>
        <end position="95"/>
    </location>
</feature>
<protein>
    <submittedName>
        <fullName evidence="2">Uncharacterized protein</fullName>
    </submittedName>
</protein>
<dbReference type="Proteomes" id="UP001642409">
    <property type="component" value="Unassembled WGS sequence"/>
</dbReference>
<reference evidence="3 4" key="2">
    <citation type="submission" date="2024-07" db="EMBL/GenBank/DDBJ databases">
        <authorList>
            <person name="Akdeniz Z."/>
        </authorList>
    </citation>
    <scope>NUCLEOTIDE SEQUENCE [LARGE SCALE GENOMIC DNA]</scope>
</reference>
<feature type="transmembrane region" description="Helical" evidence="1">
    <location>
        <begin position="439"/>
        <end position="458"/>
    </location>
</feature>
<evidence type="ECO:0000313" key="3">
    <source>
        <dbReference type="EMBL" id="CAL6036828.1"/>
    </source>
</evidence>
<evidence type="ECO:0000256" key="1">
    <source>
        <dbReference type="SAM" id="Phobius"/>
    </source>
</evidence>
<keyword evidence="1" id="KW-0812">Transmembrane</keyword>